<dbReference type="Gene3D" id="3.40.50.300">
    <property type="entry name" value="P-loop containing nucleotide triphosphate hydrolases"/>
    <property type="match status" value="1"/>
</dbReference>
<protein>
    <submittedName>
        <fullName evidence="4">ABC transporter ATP-binding protein</fullName>
    </submittedName>
</protein>
<comment type="caution">
    <text evidence="4">The sequence shown here is derived from an EMBL/GenBank/DDBJ whole genome shotgun (WGS) entry which is preliminary data.</text>
</comment>
<accession>A0A7V2F3N4</accession>
<dbReference type="PANTHER" id="PTHR43038:SF3">
    <property type="entry name" value="ABC TRANSPORTER G FAMILY MEMBER 20 ISOFORM X1"/>
    <property type="match status" value="1"/>
</dbReference>
<dbReference type="Proteomes" id="UP000886069">
    <property type="component" value="Unassembled WGS sequence"/>
</dbReference>
<dbReference type="PANTHER" id="PTHR43038">
    <property type="entry name" value="ATP-BINDING CASSETTE, SUB-FAMILY H, MEMBER 1"/>
    <property type="match status" value="1"/>
</dbReference>
<reference evidence="4" key="1">
    <citation type="journal article" date="2020" name="mSystems">
        <title>Genome- and Community-Level Interaction Insights into Carbon Utilization and Element Cycling Functions of Hydrothermarchaeota in Hydrothermal Sediment.</title>
        <authorList>
            <person name="Zhou Z."/>
            <person name="Liu Y."/>
            <person name="Xu W."/>
            <person name="Pan J."/>
            <person name="Luo Z.H."/>
            <person name="Li M."/>
        </authorList>
    </citation>
    <scope>NUCLEOTIDE SEQUENCE [LARGE SCALE GENOMIC DNA]</scope>
    <source>
        <strain evidence="4">SpSt-1233</strain>
    </source>
</reference>
<dbReference type="InterPro" id="IPR003439">
    <property type="entry name" value="ABC_transporter-like_ATP-bd"/>
</dbReference>
<dbReference type="GO" id="GO:0016887">
    <property type="term" value="F:ATP hydrolysis activity"/>
    <property type="evidence" value="ECO:0007669"/>
    <property type="project" value="InterPro"/>
</dbReference>
<dbReference type="InterPro" id="IPR003593">
    <property type="entry name" value="AAA+_ATPase"/>
</dbReference>
<proteinExistence type="predicted"/>
<dbReference type="AlphaFoldDB" id="A0A7V2F3N4"/>
<dbReference type="SMART" id="SM00382">
    <property type="entry name" value="AAA"/>
    <property type="match status" value="1"/>
</dbReference>
<dbReference type="InterPro" id="IPR027417">
    <property type="entry name" value="P-loop_NTPase"/>
</dbReference>
<feature type="domain" description="ABC transporter" evidence="3">
    <location>
        <begin position="4"/>
        <end position="236"/>
    </location>
</feature>
<evidence type="ECO:0000259" key="3">
    <source>
        <dbReference type="PROSITE" id="PS50893"/>
    </source>
</evidence>
<gene>
    <name evidence="4" type="ORF">ENO08_01380</name>
</gene>
<dbReference type="PROSITE" id="PS00211">
    <property type="entry name" value="ABC_TRANSPORTER_1"/>
    <property type="match status" value="1"/>
</dbReference>
<dbReference type="Pfam" id="PF00005">
    <property type="entry name" value="ABC_tran"/>
    <property type="match status" value="1"/>
</dbReference>
<dbReference type="PROSITE" id="PS50893">
    <property type="entry name" value="ABC_TRANSPORTER_2"/>
    <property type="match status" value="1"/>
</dbReference>
<dbReference type="GO" id="GO:0005524">
    <property type="term" value="F:ATP binding"/>
    <property type="evidence" value="ECO:0007669"/>
    <property type="project" value="UniProtKB-KW"/>
</dbReference>
<sequence>MSMISAHAVSKSYGDVKALDSFSLDVGEGSIVALLGPDGAGKTSFMRILCRLIEPDPSQETRIRIGGRDIFADFESIKPLIGYMPQTFSLYPDLSVEENMTFYAGIYGYSGKKYREMRDRMYRFSNLGPFARRRAGDLSGGMKQKLALSCALLHDPRILILDEPTTGVDPLSRRQFWEMLLELREGGVAILVSTPYMDEVARADKAVAMFGGTKLMEAPPRDMARSFEGNAYLLPGEPSLDLLDRLSRIEGLTVRRFGAGMHIYTTGEAGIERFSAALGEAGVETVKIEKIEPSIEDRFIQLMEASR</sequence>
<evidence type="ECO:0000313" key="4">
    <source>
        <dbReference type="EMBL" id="HER43096.1"/>
    </source>
</evidence>
<name>A0A7V2F3N4_UNCEI</name>
<evidence type="ECO:0000256" key="2">
    <source>
        <dbReference type="ARBA" id="ARBA00022840"/>
    </source>
</evidence>
<dbReference type="CDD" id="cd03230">
    <property type="entry name" value="ABC_DR_subfamily_A"/>
    <property type="match status" value="1"/>
</dbReference>
<organism evidence="4">
    <name type="scientific">Eiseniibacteriota bacterium</name>
    <dbReference type="NCBI Taxonomy" id="2212470"/>
    <lineage>
        <taxon>Bacteria</taxon>
        <taxon>Candidatus Eiseniibacteriota</taxon>
    </lineage>
</organism>
<dbReference type="InterPro" id="IPR017871">
    <property type="entry name" value="ABC_transporter-like_CS"/>
</dbReference>
<keyword evidence="2 4" id="KW-0067">ATP-binding</keyword>
<keyword evidence="1" id="KW-0547">Nucleotide-binding</keyword>
<dbReference type="EMBL" id="DSEC01000097">
    <property type="protein sequence ID" value="HER43096.1"/>
    <property type="molecule type" value="Genomic_DNA"/>
</dbReference>
<evidence type="ECO:0000256" key="1">
    <source>
        <dbReference type="ARBA" id="ARBA00022741"/>
    </source>
</evidence>
<dbReference type="SUPFAM" id="SSF52540">
    <property type="entry name" value="P-loop containing nucleoside triphosphate hydrolases"/>
    <property type="match status" value="1"/>
</dbReference>